<organism evidence="1 2">
    <name type="scientific">Strongylus vulgaris</name>
    <name type="common">Blood worm</name>
    <dbReference type="NCBI Taxonomy" id="40348"/>
    <lineage>
        <taxon>Eukaryota</taxon>
        <taxon>Metazoa</taxon>
        <taxon>Ecdysozoa</taxon>
        <taxon>Nematoda</taxon>
        <taxon>Chromadorea</taxon>
        <taxon>Rhabditida</taxon>
        <taxon>Rhabditina</taxon>
        <taxon>Rhabditomorpha</taxon>
        <taxon>Strongyloidea</taxon>
        <taxon>Strongylidae</taxon>
        <taxon>Strongylus</taxon>
    </lineage>
</organism>
<keyword evidence="2" id="KW-1185">Reference proteome</keyword>
<reference evidence="1 2" key="1">
    <citation type="submission" date="2018-11" db="EMBL/GenBank/DDBJ databases">
        <authorList>
            <consortium name="Pathogen Informatics"/>
        </authorList>
    </citation>
    <scope>NUCLEOTIDE SEQUENCE [LARGE SCALE GENOMIC DNA]</scope>
</reference>
<protein>
    <submittedName>
        <fullName evidence="1">Uncharacterized protein</fullName>
    </submittedName>
</protein>
<evidence type="ECO:0000313" key="2">
    <source>
        <dbReference type="Proteomes" id="UP000270094"/>
    </source>
</evidence>
<evidence type="ECO:0000313" key="1">
    <source>
        <dbReference type="EMBL" id="VDM80241.1"/>
    </source>
</evidence>
<dbReference type="Proteomes" id="UP000270094">
    <property type="component" value="Unassembled WGS sequence"/>
</dbReference>
<sequence length="124" mass="13611">MSGRKDPVILSTCPKSARNLVSTLVTSPILARSQGVCIRQSNTKTSSTPSTTTTTMSAEAIVYDDACAEPDGQSTRRGKNRCIGHGPDLFPTKNMFCLHVMIRWMSGARMRAMFLVDWNSGIQR</sequence>
<proteinExistence type="predicted"/>
<dbReference type="AlphaFoldDB" id="A0A3P7J4T6"/>
<dbReference type="EMBL" id="UYYB01107875">
    <property type="protein sequence ID" value="VDM80241.1"/>
    <property type="molecule type" value="Genomic_DNA"/>
</dbReference>
<name>A0A3P7J4T6_STRVU</name>
<gene>
    <name evidence="1" type="ORF">SVUK_LOCUS15239</name>
</gene>
<accession>A0A3P7J4T6</accession>